<proteinExistence type="predicted"/>
<protein>
    <submittedName>
        <fullName evidence="2">Uncharacterized protein</fullName>
    </submittedName>
</protein>
<reference evidence="2" key="1">
    <citation type="submission" date="2021-01" db="EMBL/GenBank/DDBJ databases">
        <authorList>
            <person name="Corre E."/>
            <person name="Pelletier E."/>
            <person name="Niang G."/>
            <person name="Scheremetjew M."/>
            <person name="Finn R."/>
            <person name="Kale V."/>
            <person name="Holt S."/>
            <person name="Cochrane G."/>
            <person name="Meng A."/>
            <person name="Brown T."/>
            <person name="Cohen L."/>
        </authorList>
    </citation>
    <scope>NUCLEOTIDE SEQUENCE</scope>
    <source>
        <strain evidence="2">CCMP1897</strain>
    </source>
</reference>
<evidence type="ECO:0000313" key="2">
    <source>
        <dbReference type="EMBL" id="CAE0610838.1"/>
    </source>
</evidence>
<name>A0A7S3UDZ1_9CHLO</name>
<feature type="compositionally biased region" description="Pro residues" evidence="1">
    <location>
        <begin position="31"/>
        <end position="43"/>
    </location>
</feature>
<feature type="region of interest" description="Disordered" evidence="1">
    <location>
        <begin position="1"/>
        <end position="50"/>
    </location>
</feature>
<sequence length="219" mass="24360">MASQTRTATVRCGADPSARRNAQRMRKDVPAPMPPSIAPPKAPQPRRNKKAWYWDGQGPTRRGILAGLVGGGFLSWNLQRSRFPPMYQDRNGNLYVRTKGGNYLGVDFDESGRMFLLDKRGNIFYDTGFDQGGVTVMTKDGEVYNMFTDKDGSVAKIRLGNRQDIATIDTPEFGEVTGFVDKKLPEALAKSKEFFEGEVPLPPVDKPPPVIDEGIFFPK</sequence>
<organism evidence="2">
    <name type="scientific">Picocystis salinarum</name>
    <dbReference type="NCBI Taxonomy" id="88271"/>
    <lineage>
        <taxon>Eukaryota</taxon>
        <taxon>Viridiplantae</taxon>
        <taxon>Chlorophyta</taxon>
        <taxon>Picocystophyceae</taxon>
        <taxon>Picocystales</taxon>
        <taxon>Picocystaceae</taxon>
        <taxon>Picocystis</taxon>
    </lineage>
</organism>
<dbReference type="AlphaFoldDB" id="A0A7S3UDZ1"/>
<gene>
    <name evidence="2" type="ORF">PSAL00342_LOCUS4673</name>
</gene>
<accession>A0A7S3UDZ1</accession>
<dbReference type="EMBL" id="HBIS01005178">
    <property type="protein sequence ID" value="CAE0610838.1"/>
    <property type="molecule type" value="Transcribed_RNA"/>
</dbReference>
<dbReference type="SUPFAM" id="SSF50956">
    <property type="entry name" value="Thermostable phytase (3-phytase)"/>
    <property type="match status" value="1"/>
</dbReference>
<evidence type="ECO:0000256" key="1">
    <source>
        <dbReference type="SAM" id="MobiDB-lite"/>
    </source>
</evidence>